<evidence type="ECO:0000313" key="7">
    <source>
        <dbReference type="EMBL" id="CAD8531792.1"/>
    </source>
</evidence>
<dbReference type="PANTHER" id="PTHR45931:SF3">
    <property type="entry name" value="RING ZINC FINGER-CONTAINING PROTEIN"/>
    <property type="match status" value="1"/>
</dbReference>
<evidence type="ECO:0000256" key="3">
    <source>
        <dbReference type="ARBA" id="ARBA00022833"/>
    </source>
</evidence>
<sequence length="166" mass="17622">MGEAAHVQGLASSVTQLVSLVVVVLIASTTLAIYLLFWIGRALLAALEDWRAAAAARALDAAVRSLPTRLADASDAADGTAECAICLLPFASGDRLRALPCCHEYHAHCIDAWMLRPEARGQLRAQLHACPLCKVAITTAANAEPCALDTLCIGSYSLRSRPWRAA</sequence>
<dbReference type="GO" id="GO:0005634">
    <property type="term" value="C:nucleus"/>
    <property type="evidence" value="ECO:0007669"/>
    <property type="project" value="TreeGrafter"/>
</dbReference>
<dbReference type="SUPFAM" id="SSF57850">
    <property type="entry name" value="RING/U-box"/>
    <property type="match status" value="1"/>
</dbReference>
<organism evidence="7">
    <name type="scientific">Calcidiscus leptoporus</name>
    <dbReference type="NCBI Taxonomy" id="127549"/>
    <lineage>
        <taxon>Eukaryota</taxon>
        <taxon>Haptista</taxon>
        <taxon>Haptophyta</taxon>
        <taxon>Prymnesiophyceae</taxon>
        <taxon>Coccolithales</taxon>
        <taxon>Calcidiscaceae</taxon>
        <taxon>Calcidiscus</taxon>
    </lineage>
</organism>
<dbReference type="GO" id="GO:0061630">
    <property type="term" value="F:ubiquitin protein ligase activity"/>
    <property type="evidence" value="ECO:0007669"/>
    <property type="project" value="TreeGrafter"/>
</dbReference>
<dbReference type="GO" id="GO:0008270">
    <property type="term" value="F:zinc ion binding"/>
    <property type="evidence" value="ECO:0007669"/>
    <property type="project" value="UniProtKB-KW"/>
</dbReference>
<keyword evidence="5" id="KW-1133">Transmembrane helix</keyword>
<evidence type="ECO:0000256" key="4">
    <source>
        <dbReference type="PROSITE-ProRule" id="PRU00175"/>
    </source>
</evidence>
<dbReference type="GO" id="GO:0006511">
    <property type="term" value="P:ubiquitin-dependent protein catabolic process"/>
    <property type="evidence" value="ECO:0007669"/>
    <property type="project" value="TreeGrafter"/>
</dbReference>
<dbReference type="SMART" id="SM00184">
    <property type="entry name" value="RING"/>
    <property type="match status" value="1"/>
</dbReference>
<dbReference type="AlphaFoldDB" id="A0A7S0IU28"/>
<dbReference type="Pfam" id="PF13639">
    <property type="entry name" value="zf-RING_2"/>
    <property type="match status" value="1"/>
</dbReference>
<name>A0A7S0IU28_9EUKA</name>
<feature type="transmembrane region" description="Helical" evidence="5">
    <location>
        <begin position="17"/>
        <end position="37"/>
    </location>
</feature>
<evidence type="ECO:0000256" key="5">
    <source>
        <dbReference type="SAM" id="Phobius"/>
    </source>
</evidence>
<feature type="domain" description="RING-type" evidence="6">
    <location>
        <begin position="83"/>
        <end position="134"/>
    </location>
</feature>
<accession>A0A7S0IU28</accession>
<gene>
    <name evidence="7" type="ORF">CLEP1334_LOCUS7044</name>
</gene>
<proteinExistence type="predicted"/>
<dbReference type="InterPro" id="IPR051834">
    <property type="entry name" value="RING_finger_E3_ligase"/>
</dbReference>
<dbReference type="InterPro" id="IPR013083">
    <property type="entry name" value="Znf_RING/FYVE/PHD"/>
</dbReference>
<dbReference type="PROSITE" id="PS50089">
    <property type="entry name" value="ZF_RING_2"/>
    <property type="match status" value="1"/>
</dbReference>
<reference evidence="7" key="1">
    <citation type="submission" date="2021-01" db="EMBL/GenBank/DDBJ databases">
        <authorList>
            <person name="Corre E."/>
            <person name="Pelletier E."/>
            <person name="Niang G."/>
            <person name="Scheremetjew M."/>
            <person name="Finn R."/>
            <person name="Kale V."/>
            <person name="Holt S."/>
            <person name="Cochrane G."/>
            <person name="Meng A."/>
            <person name="Brown T."/>
            <person name="Cohen L."/>
        </authorList>
    </citation>
    <scope>NUCLEOTIDE SEQUENCE</scope>
    <source>
        <strain evidence="7">RCC1130</strain>
    </source>
</reference>
<evidence type="ECO:0000256" key="2">
    <source>
        <dbReference type="ARBA" id="ARBA00022771"/>
    </source>
</evidence>
<keyword evidence="5" id="KW-0472">Membrane</keyword>
<dbReference type="InterPro" id="IPR001841">
    <property type="entry name" value="Znf_RING"/>
</dbReference>
<dbReference type="PANTHER" id="PTHR45931">
    <property type="entry name" value="SI:CH211-59O9.10"/>
    <property type="match status" value="1"/>
</dbReference>
<protein>
    <recommendedName>
        <fullName evidence="6">RING-type domain-containing protein</fullName>
    </recommendedName>
</protein>
<keyword evidence="5" id="KW-0812">Transmembrane</keyword>
<keyword evidence="3" id="KW-0862">Zinc</keyword>
<evidence type="ECO:0000259" key="6">
    <source>
        <dbReference type="PROSITE" id="PS50089"/>
    </source>
</evidence>
<evidence type="ECO:0000256" key="1">
    <source>
        <dbReference type="ARBA" id="ARBA00022723"/>
    </source>
</evidence>
<dbReference type="Gene3D" id="3.30.40.10">
    <property type="entry name" value="Zinc/RING finger domain, C3HC4 (zinc finger)"/>
    <property type="match status" value="1"/>
</dbReference>
<keyword evidence="2 4" id="KW-0863">Zinc-finger</keyword>
<keyword evidence="1" id="KW-0479">Metal-binding</keyword>
<dbReference type="EMBL" id="HBER01014072">
    <property type="protein sequence ID" value="CAD8531792.1"/>
    <property type="molecule type" value="Transcribed_RNA"/>
</dbReference>